<name>A0A370KAJ9_9GAMM</name>
<dbReference type="Proteomes" id="UP000254711">
    <property type="component" value="Unassembled WGS sequence"/>
</dbReference>
<gene>
    <name evidence="1" type="ORF">DVT68_02225</name>
</gene>
<evidence type="ECO:0000313" key="2">
    <source>
        <dbReference type="Proteomes" id="UP000254711"/>
    </source>
</evidence>
<sequence length="104" mass="11362">MAVLVGNYLLDCEAVASGHDHRETWIGAWTLFRSPNADHCRWEALTTGRTLISFDNMQAALDAALEAGAENARTLQSDSSLEPMRWNGTLIASASPRRVPCAEC</sequence>
<dbReference type="OrthoDB" id="5955119at2"/>
<dbReference type="RefSeq" id="WP_114823420.1">
    <property type="nucleotide sequence ID" value="NZ_QQSY01000001.1"/>
</dbReference>
<evidence type="ECO:0000313" key="1">
    <source>
        <dbReference type="EMBL" id="RDI99683.1"/>
    </source>
</evidence>
<protein>
    <submittedName>
        <fullName evidence="1">Uncharacterized protein</fullName>
    </submittedName>
</protein>
<keyword evidence="2" id="KW-1185">Reference proteome</keyword>
<accession>A0A370KAJ9</accession>
<dbReference type="AlphaFoldDB" id="A0A370KAJ9"/>
<comment type="caution">
    <text evidence="1">The sequence shown here is derived from an EMBL/GenBank/DDBJ whole genome shotgun (WGS) entry which is preliminary data.</text>
</comment>
<organism evidence="1 2">
    <name type="scientific">Dyella solisilvae</name>
    <dbReference type="NCBI Taxonomy" id="1920168"/>
    <lineage>
        <taxon>Bacteria</taxon>
        <taxon>Pseudomonadati</taxon>
        <taxon>Pseudomonadota</taxon>
        <taxon>Gammaproteobacteria</taxon>
        <taxon>Lysobacterales</taxon>
        <taxon>Rhodanobacteraceae</taxon>
        <taxon>Dyella</taxon>
    </lineage>
</organism>
<reference evidence="1 2" key="1">
    <citation type="submission" date="2018-07" db="EMBL/GenBank/DDBJ databases">
        <title>Dyella solisilvae sp. nov., isolated from the pine and broad-leaved mixed forest soil.</title>
        <authorList>
            <person name="Gao Z."/>
            <person name="Qiu L."/>
        </authorList>
    </citation>
    <scope>NUCLEOTIDE SEQUENCE [LARGE SCALE GENOMIC DNA]</scope>
    <source>
        <strain evidence="1 2">DHG54</strain>
    </source>
</reference>
<proteinExistence type="predicted"/>
<dbReference type="EMBL" id="QQSY01000001">
    <property type="protein sequence ID" value="RDI99683.1"/>
    <property type="molecule type" value="Genomic_DNA"/>
</dbReference>